<accession>A0ABU6RRN6</accession>
<sequence>EISGEDICSNPEVSNPRCNMSISCSCLRMIHSFCRSALMSSFVEGSGELGADGAGTSTGAAGGGAGGATSS</sequence>
<comment type="caution">
    <text evidence="1">The sequence shown here is derived from an EMBL/GenBank/DDBJ whole genome shotgun (WGS) entry which is preliminary data.</text>
</comment>
<reference evidence="1 2" key="1">
    <citation type="journal article" date="2023" name="Plants (Basel)">
        <title>Bridging the Gap: Combining Genomics and Transcriptomics Approaches to Understand Stylosanthes scabra, an Orphan Legume from the Brazilian Caatinga.</title>
        <authorList>
            <person name="Ferreira-Neto J.R.C."/>
            <person name="da Silva M.D."/>
            <person name="Binneck E."/>
            <person name="de Melo N.F."/>
            <person name="da Silva R.H."/>
            <person name="de Melo A.L.T.M."/>
            <person name="Pandolfi V."/>
            <person name="Bustamante F.O."/>
            <person name="Brasileiro-Vidal A.C."/>
            <person name="Benko-Iseppon A.M."/>
        </authorList>
    </citation>
    <scope>NUCLEOTIDE SEQUENCE [LARGE SCALE GENOMIC DNA]</scope>
    <source>
        <tissue evidence="1">Leaves</tissue>
    </source>
</reference>
<evidence type="ECO:0000313" key="2">
    <source>
        <dbReference type="Proteomes" id="UP001341840"/>
    </source>
</evidence>
<name>A0ABU6RRN6_9FABA</name>
<feature type="non-terminal residue" evidence="1">
    <location>
        <position position="1"/>
    </location>
</feature>
<dbReference type="EMBL" id="JASCZI010031334">
    <property type="protein sequence ID" value="MED6126529.1"/>
    <property type="molecule type" value="Genomic_DNA"/>
</dbReference>
<protein>
    <submittedName>
        <fullName evidence="1">Uncharacterized protein</fullName>
    </submittedName>
</protein>
<evidence type="ECO:0000313" key="1">
    <source>
        <dbReference type="EMBL" id="MED6126529.1"/>
    </source>
</evidence>
<organism evidence="1 2">
    <name type="scientific">Stylosanthes scabra</name>
    <dbReference type="NCBI Taxonomy" id="79078"/>
    <lineage>
        <taxon>Eukaryota</taxon>
        <taxon>Viridiplantae</taxon>
        <taxon>Streptophyta</taxon>
        <taxon>Embryophyta</taxon>
        <taxon>Tracheophyta</taxon>
        <taxon>Spermatophyta</taxon>
        <taxon>Magnoliopsida</taxon>
        <taxon>eudicotyledons</taxon>
        <taxon>Gunneridae</taxon>
        <taxon>Pentapetalae</taxon>
        <taxon>rosids</taxon>
        <taxon>fabids</taxon>
        <taxon>Fabales</taxon>
        <taxon>Fabaceae</taxon>
        <taxon>Papilionoideae</taxon>
        <taxon>50 kb inversion clade</taxon>
        <taxon>dalbergioids sensu lato</taxon>
        <taxon>Dalbergieae</taxon>
        <taxon>Pterocarpus clade</taxon>
        <taxon>Stylosanthes</taxon>
    </lineage>
</organism>
<proteinExistence type="predicted"/>
<gene>
    <name evidence="1" type="ORF">PIB30_079428</name>
</gene>
<keyword evidence="2" id="KW-1185">Reference proteome</keyword>
<dbReference type="Proteomes" id="UP001341840">
    <property type="component" value="Unassembled WGS sequence"/>
</dbReference>